<dbReference type="InterPro" id="IPR014710">
    <property type="entry name" value="RmlC-like_jellyroll"/>
</dbReference>
<accession>Q0YU82</accession>
<dbReference type="OrthoDB" id="9798288at2"/>
<gene>
    <name evidence="2" type="ORF">CferDRAFT_1680</name>
</gene>
<proteinExistence type="predicted"/>
<evidence type="ECO:0000313" key="2">
    <source>
        <dbReference type="EMBL" id="EAT59673.1"/>
    </source>
</evidence>
<dbReference type="InterPro" id="IPR009327">
    <property type="entry name" value="Cupin_DUF985"/>
</dbReference>
<feature type="domain" description="DUF985" evidence="1">
    <location>
        <begin position="6"/>
        <end position="146"/>
    </location>
</feature>
<dbReference type="Proteomes" id="UP000004162">
    <property type="component" value="Unassembled WGS sequence"/>
</dbReference>
<dbReference type="PANTHER" id="PTHR33387:SF3">
    <property type="entry name" value="DUF985 DOMAIN-CONTAINING PROTEIN"/>
    <property type="match status" value="1"/>
</dbReference>
<dbReference type="AlphaFoldDB" id="Q0YU82"/>
<dbReference type="Pfam" id="PF06172">
    <property type="entry name" value="Cupin_5"/>
    <property type="match status" value="1"/>
</dbReference>
<organism evidence="2 3">
    <name type="scientific">Chlorobium ferrooxidans DSM 13031</name>
    <dbReference type="NCBI Taxonomy" id="377431"/>
    <lineage>
        <taxon>Bacteria</taxon>
        <taxon>Pseudomonadati</taxon>
        <taxon>Chlorobiota</taxon>
        <taxon>Chlorobiia</taxon>
        <taxon>Chlorobiales</taxon>
        <taxon>Chlorobiaceae</taxon>
        <taxon>Chlorobium/Pelodictyon group</taxon>
        <taxon>Chlorobium</taxon>
    </lineage>
</organism>
<protein>
    <recommendedName>
        <fullName evidence="1">DUF985 domain-containing protein</fullName>
    </recommendedName>
</protein>
<reference evidence="2 3" key="1">
    <citation type="submission" date="2006-07" db="EMBL/GenBank/DDBJ databases">
        <title>Annotation of the draft genome assembly of Chlorobium ferroxidans DSM 13031.</title>
        <authorList>
            <consortium name="US DOE Joint Genome Institute (JGI-ORNL)"/>
            <person name="Larimer F."/>
            <person name="Land M."/>
            <person name="Hauser L."/>
        </authorList>
    </citation>
    <scope>NUCLEOTIDE SEQUENCE [LARGE SCALE GENOMIC DNA]</scope>
    <source>
        <strain evidence="2 3">DSM 13031</strain>
    </source>
</reference>
<dbReference type="CDD" id="cd06121">
    <property type="entry name" value="cupin_YML079wp"/>
    <property type="match status" value="1"/>
</dbReference>
<keyword evidence="3" id="KW-1185">Reference proteome</keyword>
<dbReference type="Gene3D" id="2.60.120.10">
    <property type="entry name" value="Jelly Rolls"/>
    <property type="match status" value="1"/>
</dbReference>
<evidence type="ECO:0000313" key="3">
    <source>
        <dbReference type="Proteomes" id="UP000004162"/>
    </source>
</evidence>
<dbReference type="InterPro" id="IPR011051">
    <property type="entry name" value="RmlC_Cupin_sf"/>
</dbReference>
<sequence>MQKTEHWIDRLQLLPHPEGGFYRETYRSSASYSFTGNAPFEGSRSCATAIYYLLRNSECSKLHRIHSDELWFFHAGDPLTVHVFAETGAPYSFTLGQSPDEGQVFQEFVPAESWFGAELANPEKESYALVSCVVAPGFDFRDFSFARRAALLQQFPGHALLIERLT</sequence>
<dbReference type="EMBL" id="AASE01000002">
    <property type="protein sequence ID" value="EAT59673.1"/>
    <property type="molecule type" value="Genomic_DNA"/>
</dbReference>
<reference evidence="2 3" key="2">
    <citation type="submission" date="2006-07" db="EMBL/GenBank/DDBJ databases">
        <title>Sequencing of the draft genome and assembly of Chlorobium ferroxidans DSM 13031.</title>
        <authorList>
            <consortium name="US DOE Joint Genome Institute (JGI-PGF)"/>
            <person name="Copeland A."/>
            <person name="Lucas S."/>
            <person name="Lapidus A."/>
            <person name="Barry K."/>
            <person name="Glavina del Rio T."/>
            <person name="Dalin E."/>
            <person name="Tice H."/>
            <person name="Bruce D."/>
            <person name="Pitluck S."/>
            <person name="Richardson P."/>
        </authorList>
    </citation>
    <scope>NUCLEOTIDE SEQUENCE [LARGE SCALE GENOMIC DNA]</scope>
    <source>
        <strain evidence="2 3">DSM 13031</strain>
    </source>
</reference>
<dbReference type="RefSeq" id="WP_006365440.1">
    <property type="nucleotide sequence ID" value="NZ_AASE01000002.1"/>
</dbReference>
<comment type="caution">
    <text evidence="2">The sequence shown here is derived from an EMBL/GenBank/DDBJ whole genome shotgun (WGS) entry which is preliminary data.</text>
</comment>
<dbReference type="PANTHER" id="PTHR33387">
    <property type="entry name" value="RMLC-LIKE JELLY ROLL FOLD PROTEIN"/>
    <property type="match status" value="1"/>
</dbReference>
<evidence type="ECO:0000259" key="1">
    <source>
        <dbReference type="Pfam" id="PF06172"/>
    </source>
</evidence>
<name>Q0YU82_9CHLB</name>
<dbReference type="InterPro" id="IPR039935">
    <property type="entry name" value="YML079W-like"/>
</dbReference>
<dbReference type="SUPFAM" id="SSF51182">
    <property type="entry name" value="RmlC-like cupins"/>
    <property type="match status" value="1"/>
</dbReference>